<proteinExistence type="predicted"/>
<dbReference type="Pfam" id="PF23635">
    <property type="entry name" value="Beta-prop_AT5G49610-like"/>
    <property type="match status" value="1"/>
</dbReference>
<organism evidence="4 5">
    <name type="scientific">Urochloa decumbens</name>
    <dbReference type="NCBI Taxonomy" id="240449"/>
    <lineage>
        <taxon>Eukaryota</taxon>
        <taxon>Viridiplantae</taxon>
        <taxon>Streptophyta</taxon>
        <taxon>Embryophyta</taxon>
        <taxon>Tracheophyta</taxon>
        <taxon>Spermatophyta</taxon>
        <taxon>Magnoliopsida</taxon>
        <taxon>Liliopsida</taxon>
        <taxon>Poales</taxon>
        <taxon>Poaceae</taxon>
        <taxon>PACMAD clade</taxon>
        <taxon>Panicoideae</taxon>
        <taxon>Panicodae</taxon>
        <taxon>Paniceae</taxon>
        <taxon>Melinidinae</taxon>
        <taxon>Urochloa</taxon>
    </lineage>
</organism>
<dbReference type="Gene3D" id="1.20.1280.50">
    <property type="match status" value="1"/>
</dbReference>
<protein>
    <recommendedName>
        <fullName evidence="6">F-box domain-containing protein</fullName>
    </recommendedName>
</protein>
<evidence type="ECO:0000259" key="2">
    <source>
        <dbReference type="Pfam" id="PF12937"/>
    </source>
</evidence>
<keyword evidence="5" id="KW-1185">Reference proteome</keyword>
<dbReference type="EMBL" id="OZ075128">
    <property type="protein sequence ID" value="CAL4955683.1"/>
    <property type="molecule type" value="Genomic_DNA"/>
</dbReference>
<feature type="domain" description="F-box protein AT5G49610-like beta-propeller" evidence="3">
    <location>
        <begin position="136"/>
        <end position="426"/>
    </location>
</feature>
<dbReference type="AlphaFoldDB" id="A0ABC8Z675"/>
<name>A0ABC8Z675_9POAL</name>
<gene>
    <name evidence="4" type="ORF">URODEC1_LOCUS41580</name>
</gene>
<evidence type="ECO:0008006" key="6">
    <source>
        <dbReference type="Google" id="ProtNLM"/>
    </source>
</evidence>
<reference evidence="4" key="1">
    <citation type="submission" date="2024-10" db="EMBL/GenBank/DDBJ databases">
        <authorList>
            <person name="Ryan C."/>
        </authorList>
    </citation>
    <scope>NUCLEOTIDE SEQUENCE [LARGE SCALE GENOMIC DNA]</scope>
</reference>
<evidence type="ECO:0000313" key="5">
    <source>
        <dbReference type="Proteomes" id="UP001497457"/>
    </source>
</evidence>
<feature type="domain" description="F-box" evidence="2">
    <location>
        <begin position="30"/>
        <end position="62"/>
    </location>
</feature>
<dbReference type="PANTHER" id="PTHR33207">
    <property type="entry name" value="F-BOX DOMAIN CONTAINING PROTEIN-RELATED"/>
    <property type="match status" value="1"/>
</dbReference>
<dbReference type="InterPro" id="IPR056594">
    <property type="entry name" value="AT5G49610-like_b-prop"/>
</dbReference>
<dbReference type="SUPFAM" id="SSF81383">
    <property type="entry name" value="F-box domain"/>
    <property type="match status" value="1"/>
</dbReference>
<dbReference type="InterPro" id="IPR001810">
    <property type="entry name" value="F-box_dom"/>
</dbReference>
<sequence length="445" mass="49734">MAGGRSPADPPPAKHRKESSATVAAASLGDDVLFEIFIRLPSLATLVRATYTCRAWRRAVASFGDFRRRFRETHPAPLLGLFFDPPGADQTPALPIFPSFVPTRGASRDLAAAVRGGDFFLTSLQERPGGLHGWDIHDCRGGYILVGNRAQKAMAVLNPLARGSERFFGFGHVHDDNLHGEHGLPVAHDACRLCCSESEVALDARLLCSDEDPKLFRVIIIAHDKSRARATVFSSDTGEWSVHQWADVPPISLPMPFKLQLLNSNMQANGMLHWVYSNLRHMLTLDTVTMEFSVTELPLWVRASECCFVVGETNNGTPCIVYVFKFRVYLFLQTIDDDGVKRWMVDKRTSLDAQLDGLLGKLKDKYSELQVVAIRDGFAYLAASARYHYATTPRWVLSLCLETMKLEKMFQRPYECCVHPYVMPWPLSLVGNYGSFALKYGTKST</sequence>
<dbReference type="Pfam" id="PF12937">
    <property type="entry name" value="F-box-like"/>
    <property type="match status" value="1"/>
</dbReference>
<feature type="region of interest" description="Disordered" evidence="1">
    <location>
        <begin position="1"/>
        <end position="20"/>
    </location>
</feature>
<dbReference type="Proteomes" id="UP001497457">
    <property type="component" value="Chromosome 18b"/>
</dbReference>
<evidence type="ECO:0000256" key="1">
    <source>
        <dbReference type="SAM" id="MobiDB-lite"/>
    </source>
</evidence>
<accession>A0ABC8Z675</accession>
<evidence type="ECO:0000259" key="3">
    <source>
        <dbReference type="Pfam" id="PF23635"/>
    </source>
</evidence>
<dbReference type="InterPro" id="IPR036047">
    <property type="entry name" value="F-box-like_dom_sf"/>
</dbReference>
<evidence type="ECO:0000313" key="4">
    <source>
        <dbReference type="EMBL" id="CAL4955683.1"/>
    </source>
</evidence>